<dbReference type="Proteomes" id="UP001174909">
    <property type="component" value="Unassembled WGS sequence"/>
</dbReference>
<dbReference type="GO" id="GO:0006400">
    <property type="term" value="P:tRNA modification"/>
    <property type="evidence" value="ECO:0007669"/>
    <property type="project" value="TreeGrafter"/>
</dbReference>
<dbReference type="EMBL" id="CASHTH010000133">
    <property type="protein sequence ID" value="CAI7991994.1"/>
    <property type="molecule type" value="Genomic_DNA"/>
</dbReference>
<evidence type="ECO:0000256" key="1">
    <source>
        <dbReference type="ARBA" id="ARBA00005842"/>
    </source>
</evidence>
<dbReference type="Pfam" id="PF01715">
    <property type="entry name" value="IPPT"/>
    <property type="match status" value="1"/>
</dbReference>
<keyword evidence="4" id="KW-0067">ATP-binding</keyword>
<organism evidence="5 6">
    <name type="scientific">Geodia barretti</name>
    <name type="common">Barrett's horny sponge</name>
    <dbReference type="NCBI Taxonomy" id="519541"/>
    <lineage>
        <taxon>Eukaryota</taxon>
        <taxon>Metazoa</taxon>
        <taxon>Porifera</taxon>
        <taxon>Demospongiae</taxon>
        <taxon>Heteroscleromorpha</taxon>
        <taxon>Tetractinellida</taxon>
        <taxon>Astrophorina</taxon>
        <taxon>Geodiidae</taxon>
        <taxon>Geodia</taxon>
    </lineage>
</organism>
<gene>
    <name evidence="5" type="ORF">GBAR_LOCUS879</name>
</gene>
<dbReference type="PANTHER" id="PTHR11088">
    <property type="entry name" value="TRNA DIMETHYLALLYLTRANSFERASE"/>
    <property type="match status" value="1"/>
</dbReference>
<comment type="caution">
    <text evidence="5">The sequence shown here is derived from an EMBL/GenBank/DDBJ whole genome shotgun (WGS) entry which is preliminary data.</text>
</comment>
<dbReference type="GO" id="GO:0005524">
    <property type="term" value="F:ATP binding"/>
    <property type="evidence" value="ECO:0007669"/>
    <property type="project" value="UniProtKB-KW"/>
</dbReference>
<keyword evidence="3" id="KW-0547">Nucleotide-binding</keyword>
<proteinExistence type="inferred from homology"/>
<comment type="similarity">
    <text evidence="1">Belongs to the IPP transferase family.</text>
</comment>
<dbReference type="InterPro" id="IPR027417">
    <property type="entry name" value="P-loop_NTPase"/>
</dbReference>
<dbReference type="Gene3D" id="3.40.50.300">
    <property type="entry name" value="P-loop containing nucleotide triphosphate hydrolases"/>
    <property type="match status" value="1"/>
</dbReference>
<dbReference type="InterPro" id="IPR039657">
    <property type="entry name" value="Dimethylallyltransferase"/>
</dbReference>
<reference evidence="5" key="1">
    <citation type="submission" date="2023-03" db="EMBL/GenBank/DDBJ databases">
        <authorList>
            <person name="Steffen K."/>
            <person name="Cardenas P."/>
        </authorList>
    </citation>
    <scope>NUCLEOTIDE SEQUENCE</scope>
</reference>
<accession>A0AA35VTR9</accession>
<evidence type="ECO:0000256" key="2">
    <source>
        <dbReference type="ARBA" id="ARBA00022679"/>
    </source>
</evidence>
<dbReference type="PANTHER" id="PTHR11088:SF60">
    <property type="entry name" value="TRNA DIMETHYLALLYLTRANSFERASE"/>
    <property type="match status" value="1"/>
</dbReference>
<evidence type="ECO:0000313" key="5">
    <source>
        <dbReference type="EMBL" id="CAI7991994.1"/>
    </source>
</evidence>
<keyword evidence="6" id="KW-1185">Reference proteome</keyword>
<dbReference type="GO" id="GO:0052381">
    <property type="term" value="F:tRNA dimethylallyltransferase activity"/>
    <property type="evidence" value="ECO:0007669"/>
    <property type="project" value="TreeGrafter"/>
</dbReference>
<evidence type="ECO:0000256" key="4">
    <source>
        <dbReference type="ARBA" id="ARBA00022840"/>
    </source>
</evidence>
<dbReference type="AlphaFoldDB" id="A0AA35VTR9"/>
<evidence type="ECO:0000313" key="6">
    <source>
        <dbReference type="Proteomes" id="UP001174909"/>
    </source>
</evidence>
<evidence type="ECO:0000256" key="3">
    <source>
        <dbReference type="ARBA" id="ARBA00022741"/>
    </source>
</evidence>
<dbReference type="SUPFAM" id="SSF52540">
    <property type="entry name" value="P-loop containing nucleoside triphosphate hydrolases"/>
    <property type="match status" value="1"/>
</dbReference>
<sequence>MATKLLVIVGPTGVGKSALAMRLAREFDGEIIGADSRQVYRHMSIGTAKPSDADRAEIPHHLVDSIEPDERYSLALFLRDAKQAYITQKNARTPAPGGRGDRAVCVGVA</sequence>
<keyword evidence="2" id="KW-0808">Transferase</keyword>
<protein>
    <submittedName>
        <fullName evidence="5">tRNA dimethylallyltransferase</fullName>
    </submittedName>
</protein>
<name>A0AA35VTR9_GEOBA</name>